<dbReference type="PIRSF" id="PIRSF001365">
    <property type="entry name" value="DHDPS"/>
    <property type="match status" value="1"/>
</dbReference>
<comment type="caution">
    <text evidence="3">The sequence shown here is derived from an EMBL/GenBank/DDBJ whole genome shotgun (WGS) entry which is preliminary data.</text>
</comment>
<protein>
    <submittedName>
        <fullName evidence="3">Dihydrodipicolinate synthase family protein</fullName>
    </submittedName>
</protein>
<dbReference type="Pfam" id="PF00701">
    <property type="entry name" value="DHDPS"/>
    <property type="match status" value="1"/>
</dbReference>
<accession>A0ABW8M595</accession>
<comment type="similarity">
    <text evidence="2">Belongs to the DapA family.</text>
</comment>
<organism evidence="3 4">
    <name type="scientific">Streptomyces milbemycinicus</name>
    <dbReference type="NCBI Taxonomy" id="476552"/>
    <lineage>
        <taxon>Bacteria</taxon>
        <taxon>Bacillati</taxon>
        <taxon>Actinomycetota</taxon>
        <taxon>Actinomycetes</taxon>
        <taxon>Kitasatosporales</taxon>
        <taxon>Streptomycetaceae</taxon>
        <taxon>Streptomyces</taxon>
    </lineage>
</organism>
<proteinExistence type="inferred from homology"/>
<evidence type="ECO:0000256" key="2">
    <source>
        <dbReference type="PIRNR" id="PIRNR001365"/>
    </source>
</evidence>
<dbReference type="Proteomes" id="UP001620295">
    <property type="component" value="Unassembled WGS sequence"/>
</dbReference>
<dbReference type="PANTHER" id="PTHR12128:SF19">
    <property type="entry name" value="5-DEHYDRO-4-DEOXYGLUCARATE DEHYDRATASE 2-RELATED"/>
    <property type="match status" value="1"/>
</dbReference>
<sequence>MNTSLNVARLVDRLSTVVGIPVVPYDEDGAVDQDLTAALTDRLIRNGVTALTPNGNTGEFYALSPDERRQVLTCVLSARESATTIIAGVGFDLDSAIADARFARDSGADAIMVHQPVLPYLAADGWVEYNARVAAAVPDIGVLPYLTHRAITGAHVTRLVERAPNVVGLKYSAPDPVVFATTKAQAAEGLLWIAGLAESYAPAYWQAGARAFTSGLVNLAPAVSLELLTALRQGDYGAAGRLWVRIRHFEELRARDASANNVSVVKEAMHQLGLCRRDVRPPSHPLSEALAREVTESMAPWRSAVPEATGVAEAAGGRAV</sequence>
<gene>
    <name evidence="3" type="ORF">ACI2L5_45475</name>
</gene>
<keyword evidence="1 2" id="KW-0456">Lyase</keyword>
<evidence type="ECO:0000256" key="1">
    <source>
        <dbReference type="ARBA" id="ARBA00023239"/>
    </source>
</evidence>
<dbReference type="InterPro" id="IPR002220">
    <property type="entry name" value="DapA-like"/>
</dbReference>
<evidence type="ECO:0000313" key="4">
    <source>
        <dbReference type="Proteomes" id="UP001620295"/>
    </source>
</evidence>
<name>A0ABW8M595_9ACTN</name>
<dbReference type="CDD" id="cd00408">
    <property type="entry name" value="DHDPS-like"/>
    <property type="match status" value="1"/>
</dbReference>
<dbReference type="InterPro" id="IPR013785">
    <property type="entry name" value="Aldolase_TIM"/>
</dbReference>
<dbReference type="RefSeq" id="WP_404748623.1">
    <property type="nucleotide sequence ID" value="NZ_JBJDQH010000023.1"/>
</dbReference>
<dbReference type="Gene3D" id="3.20.20.70">
    <property type="entry name" value="Aldolase class I"/>
    <property type="match status" value="1"/>
</dbReference>
<dbReference type="EMBL" id="JBJDQH010000023">
    <property type="protein sequence ID" value="MFK4272095.1"/>
    <property type="molecule type" value="Genomic_DNA"/>
</dbReference>
<dbReference type="SMART" id="SM01130">
    <property type="entry name" value="DHDPS"/>
    <property type="match status" value="1"/>
</dbReference>
<dbReference type="SUPFAM" id="SSF51569">
    <property type="entry name" value="Aldolase"/>
    <property type="match status" value="1"/>
</dbReference>
<reference evidence="3 4" key="1">
    <citation type="submission" date="2024-11" db="EMBL/GenBank/DDBJ databases">
        <title>The Natural Products Discovery Center: Release of the First 8490 Sequenced Strains for Exploring Actinobacteria Biosynthetic Diversity.</title>
        <authorList>
            <person name="Kalkreuter E."/>
            <person name="Kautsar S.A."/>
            <person name="Yang D."/>
            <person name="Bader C.D."/>
            <person name="Teijaro C.N."/>
            <person name="Fluegel L."/>
            <person name="Davis C.M."/>
            <person name="Simpson J.R."/>
            <person name="Lauterbach L."/>
            <person name="Steele A.D."/>
            <person name="Gui C."/>
            <person name="Meng S."/>
            <person name="Li G."/>
            <person name="Viehrig K."/>
            <person name="Ye F."/>
            <person name="Su P."/>
            <person name="Kiefer A.F."/>
            <person name="Nichols A."/>
            <person name="Cepeda A.J."/>
            <person name="Yan W."/>
            <person name="Fan B."/>
            <person name="Jiang Y."/>
            <person name="Adhikari A."/>
            <person name="Zheng C.-J."/>
            <person name="Schuster L."/>
            <person name="Cowan T.M."/>
            <person name="Smanski M.J."/>
            <person name="Chevrette M.G."/>
            <person name="De Carvalho L.P.S."/>
            <person name="Shen B."/>
        </authorList>
    </citation>
    <scope>NUCLEOTIDE SEQUENCE [LARGE SCALE GENOMIC DNA]</scope>
    <source>
        <strain evidence="3 4">NPDC020863</strain>
    </source>
</reference>
<dbReference type="PANTHER" id="PTHR12128">
    <property type="entry name" value="DIHYDRODIPICOLINATE SYNTHASE"/>
    <property type="match status" value="1"/>
</dbReference>
<keyword evidence="4" id="KW-1185">Reference proteome</keyword>
<evidence type="ECO:0000313" key="3">
    <source>
        <dbReference type="EMBL" id="MFK4272095.1"/>
    </source>
</evidence>